<dbReference type="SUPFAM" id="SSF143081">
    <property type="entry name" value="BB1717-like"/>
    <property type="match status" value="1"/>
</dbReference>
<evidence type="ECO:0000313" key="1">
    <source>
        <dbReference type="EMBL" id="SDD32207.1"/>
    </source>
</evidence>
<dbReference type="EMBL" id="FMZX01000006">
    <property type="protein sequence ID" value="SDD32207.1"/>
    <property type="molecule type" value="Genomic_DNA"/>
</dbReference>
<sequence length="127" mass="13895">MPIIHLVLRQEGNWVSRVLGPADKVRPGRDHPLAVAAGIWTRWTFIRKIKDGEATAGLFAFLTAEPNPRVGVVHPKAMPVILTMLEEIEPWLRAPAKDALELQRPLPDGSLIVVPCGERQDGAPAAT</sequence>
<dbReference type="InterPro" id="IPR036590">
    <property type="entry name" value="SRAP-like"/>
</dbReference>
<evidence type="ECO:0000313" key="2">
    <source>
        <dbReference type="Proteomes" id="UP000198925"/>
    </source>
</evidence>
<organism evidence="1 2">
    <name type="scientific">Belnapia rosea</name>
    <dbReference type="NCBI Taxonomy" id="938405"/>
    <lineage>
        <taxon>Bacteria</taxon>
        <taxon>Pseudomonadati</taxon>
        <taxon>Pseudomonadota</taxon>
        <taxon>Alphaproteobacteria</taxon>
        <taxon>Acetobacterales</taxon>
        <taxon>Roseomonadaceae</taxon>
        <taxon>Belnapia</taxon>
    </lineage>
</organism>
<protein>
    <submittedName>
        <fullName evidence="1">SOS response associated peptidase (SRAP)</fullName>
    </submittedName>
</protein>
<gene>
    <name evidence="1" type="ORF">SAMN04487779_1006182</name>
</gene>
<accession>A0A1G6TUZ9</accession>
<keyword evidence="2" id="KW-1185">Reference proteome</keyword>
<dbReference type="Pfam" id="PF02586">
    <property type="entry name" value="SRAP"/>
    <property type="match status" value="1"/>
</dbReference>
<dbReference type="AlphaFoldDB" id="A0A1G6TUZ9"/>
<proteinExistence type="predicted"/>
<dbReference type="GO" id="GO:0106300">
    <property type="term" value="P:protein-DNA covalent cross-linking repair"/>
    <property type="evidence" value="ECO:0007669"/>
    <property type="project" value="InterPro"/>
</dbReference>
<dbReference type="GO" id="GO:0003697">
    <property type="term" value="F:single-stranded DNA binding"/>
    <property type="evidence" value="ECO:0007669"/>
    <property type="project" value="InterPro"/>
</dbReference>
<name>A0A1G6TUZ9_9PROT</name>
<reference evidence="1 2" key="1">
    <citation type="submission" date="2016-10" db="EMBL/GenBank/DDBJ databases">
        <authorList>
            <person name="de Groot N.N."/>
        </authorList>
    </citation>
    <scope>NUCLEOTIDE SEQUENCE [LARGE SCALE GENOMIC DNA]</scope>
    <source>
        <strain evidence="1 2">CPCC 100156</strain>
    </source>
</reference>
<dbReference type="InterPro" id="IPR003738">
    <property type="entry name" value="SRAP"/>
</dbReference>
<dbReference type="Proteomes" id="UP000198925">
    <property type="component" value="Unassembled WGS sequence"/>
</dbReference>
<dbReference type="STRING" id="938405.SAMN02927895_02293"/>
<dbReference type="Gene3D" id="3.90.1680.10">
    <property type="entry name" value="SOS response associated peptidase-like"/>
    <property type="match status" value="1"/>
</dbReference>